<sequence>MESPAQDTPPPPTPFEALAHLVDGPESIEQAAILTQALKAVPDLQTWLRERRQHVVNTLHDRDGMSYTDMAPHLQCTPQRVSNIASGHSRSGGKTRRGQATETEPAEAL</sequence>
<comment type="caution">
    <text evidence="2">The sequence shown here is derived from an EMBL/GenBank/DDBJ whole genome shotgun (WGS) entry which is preliminary data.</text>
</comment>
<dbReference type="EMBL" id="JARAKF010000003">
    <property type="protein sequence ID" value="MDU9001268.1"/>
    <property type="molecule type" value="Genomic_DNA"/>
</dbReference>
<evidence type="ECO:0000256" key="1">
    <source>
        <dbReference type="SAM" id="MobiDB-lite"/>
    </source>
</evidence>
<protein>
    <submittedName>
        <fullName evidence="2">Sigma-70 family RNA polymerase sigma factor</fullName>
    </submittedName>
</protein>
<dbReference type="RefSeq" id="WP_266944097.1">
    <property type="nucleotide sequence ID" value="NZ_JAPEMK010000002.1"/>
</dbReference>
<keyword evidence="3" id="KW-1185">Reference proteome</keyword>
<reference evidence="2 3" key="1">
    <citation type="submission" date="2023-02" db="EMBL/GenBank/DDBJ databases">
        <authorList>
            <person name="Maleckis M."/>
        </authorList>
    </citation>
    <scope>NUCLEOTIDE SEQUENCE [LARGE SCALE GENOMIC DNA]</scope>
    <source>
        <strain evidence="2 3">P8-A2</strain>
        <plasmid evidence="2">unnamed1</plasmid>
    </source>
</reference>
<evidence type="ECO:0000313" key="3">
    <source>
        <dbReference type="Proteomes" id="UP001257627"/>
    </source>
</evidence>
<feature type="compositionally biased region" description="Polar residues" evidence="1">
    <location>
        <begin position="80"/>
        <end position="89"/>
    </location>
</feature>
<evidence type="ECO:0000313" key="2">
    <source>
        <dbReference type="EMBL" id="MDU9001268.1"/>
    </source>
</evidence>
<keyword evidence="2" id="KW-0614">Plasmid</keyword>
<organism evidence="2 3">
    <name type="scientific">Streptomyces mirabilis</name>
    <dbReference type="NCBI Taxonomy" id="68239"/>
    <lineage>
        <taxon>Bacteria</taxon>
        <taxon>Bacillati</taxon>
        <taxon>Actinomycetota</taxon>
        <taxon>Actinomycetes</taxon>
        <taxon>Kitasatosporales</taxon>
        <taxon>Streptomycetaceae</taxon>
        <taxon>Streptomyces</taxon>
    </lineage>
</organism>
<accession>A0ABU3V517</accession>
<dbReference type="Proteomes" id="UP001257627">
    <property type="component" value="Unassembled WGS sequence"/>
</dbReference>
<gene>
    <name evidence="2" type="ORF">PU648_55290</name>
</gene>
<proteinExistence type="predicted"/>
<geneLocation type="plasmid" evidence="2">
    <name>unnamed1</name>
</geneLocation>
<feature type="region of interest" description="Disordered" evidence="1">
    <location>
        <begin position="80"/>
        <end position="109"/>
    </location>
</feature>
<name>A0ABU3V517_9ACTN</name>